<dbReference type="AlphaFoldDB" id="A0A8J6NBC5"/>
<reference evidence="1 2" key="1">
    <citation type="submission" date="2020-08" db="EMBL/GenBank/DDBJ databases">
        <title>Bridging the membrane lipid divide: bacteria of the FCB group superphylum have the potential to synthesize archaeal ether lipids.</title>
        <authorList>
            <person name="Villanueva L."/>
            <person name="Von Meijenfeldt F.A.B."/>
            <person name="Westbye A.B."/>
            <person name="Yadav S."/>
            <person name="Hopmans E.C."/>
            <person name="Dutilh B.E."/>
            <person name="Sinninghe Damste J.S."/>
        </authorList>
    </citation>
    <scope>NUCLEOTIDE SEQUENCE [LARGE SCALE GENOMIC DNA]</scope>
    <source>
        <strain evidence="1">NIOZ-UU81</strain>
    </source>
</reference>
<gene>
    <name evidence="1" type="ORF">H8E79_07670</name>
</gene>
<dbReference type="Proteomes" id="UP000599024">
    <property type="component" value="Unassembled WGS sequence"/>
</dbReference>
<protein>
    <submittedName>
        <fullName evidence="1">Uncharacterized protein</fullName>
    </submittedName>
</protein>
<sequence length="118" mass="12913">MSKKISKKEQKEALIAEKSEASMIDGIIEGSPDAIGVVVVRLECGCRKMAAVDKKGDPASKVIAYRDNAMSICDQCKEDHGDFMRVTESFIHWIEPAPSQDDQDMINAKVLGTTPVTN</sequence>
<accession>A0A8J6NBC5</accession>
<name>A0A8J6NBC5_9BACT</name>
<evidence type="ECO:0000313" key="2">
    <source>
        <dbReference type="Proteomes" id="UP000599024"/>
    </source>
</evidence>
<evidence type="ECO:0000313" key="1">
    <source>
        <dbReference type="EMBL" id="MBC8209029.1"/>
    </source>
</evidence>
<organism evidence="1 2">
    <name type="scientific">Candidatus Desulfatifera sulfidica</name>
    <dbReference type="NCBI Taxonomy" id="2841691"/>
    <lineage>
        <taxon>Bacteria</taxon>
        <taxon>Pseudomonadati</taxon>
        <taxon>Thermodesulfobacteriota</taxon>
        <taxon>Desulfobulbia</taxon>
        <taxon>Desulfobulbales</taxon>
        <taxon>Desulfobulbaceae</taxon>
        <taxon>Candidatus Desulfatifera</taxon>
    </lineage>
</organism>
<dbReference type="EMBL" id="JACNLK010000071">
    <property type="protein sequence ID" value="MBC8209029.1"/>
    <property type="molecule type" value="Genomic_DNA"/>
</dbReference>
<comment type="caution">
    <text evidence="1">The sequence shown here is derived from an EMBL/GenBank/DDBJ whole genome shotgun (WGS) entry which is preliminary data.</text>
</comment>
<proteinExistence type="predicted"/>